<organism evidence="12">
    <name type="scientific">uncultured Truepera sp</name>
    <dbReference type="NCBI Taxonomy" id="543023"/>
    <lineage>
        <taxon>Bacteria</taxon>
        <taxon>Thermotogati</taxon>
        <taxon>Deinococcota</taxon>
        <taxon>Deinococci</taxon>
        <taxon>Trueperales</taxon>
        <taxon>Trueperaceae</taxon>
        <taxon>Truepera</taxon>
        <taxon>environmental samples</taxon>
    </lineage>
</organism>
<dbReference type="GO" id="GO:0103117">
    <property type="term" value="F:UDP-3-O-acyl-N-acetylglucosamine deacetylase activity"/>
    <property type="evidence" value="ECO:0007669"/>
    <property type="project" value="UniProtKB-EC"/>
</dbReference>
<accession>A0A6J4UPE4</accession>
<dbReference type="SUPFAM" id="SSF54211">
    <property type="entry name" value="Ribosomal protein S5 domain 2-like"/>
    <property type="match status" value="2"/>
</dbReference>
<protein>
    <recommendedName>
        <fullName evidence="4">UDP-3-O-acyl-N-acetylglucosamine deacetylase</fullName>
        <ecNumber evidence="4">3.5.1.108</ecNumber>
    </recommendedName>
</protein>
<gene>
    <name evidence="12" type="ORF">AVDCRST_MAG86-166</name>
</gene>
<comment type="cofactor">
    <cofactor evidence="1">
        <name>Zn(2+)</name>
        <dbReference type="ChEBI" id="CHEBI:29105"/>
    </cofactor>
</comment>
<keyword evidence="6" id="KW-0441">Lipid A biosynthesis</keyword>
<evidence type="ECO:0000256" key="9">
    <source>
        <dbReference type="ARBA" id="ARBA00022833"/>
    </source>
</evidence>
<dbReference type="GO" id="GO:0016020">
    <property type="term" value="C:membrane"/>
    <property type="evidence" value="ECO:0007669"/>
    <property type="project" value="GOC"/>
</dbReference>
<dbReference type="EC" id="3.5.1.108" evidence="4"/>
<evidence type="ECO:0000256" key="10">
    <source>
        <dbReference type="ARBA" id="ARBA00023098"/>
    </source>
</evidence>
<reference evidence="12" key="1">
    <citation type="submission" date="2020-02" db="EMBL/GenBank/DDBJ databases">
        <authorList>
            <person name="Meier V. D."/>
        </authorList>
    </citation>
    <scope>NUCLEOTIDE SEQUENCE</scope>
    <source>
        <strain evidence="12">AVDCRST_MAG86</strain>
    </source>
</reference>
<keyword evidence="8 12" id="KW-0378">Hydrolase</keyword>
<keyword evidence="10" id="KW-0443">Lipid metabolism</keyword>
<dbReference type="Gene3D" id="3.30.1700.10">
    <property type="entry name" value="lpxc deacetylase, domain 2"/>
    <property type="match status" value="1"/>
</dbReference>
<evidence type="ECO:0000256" key="7">
    <source>
        <dbReference type="ARBA" id="ARBA00022723"/>
    </source>
</evidence>
<dbReference type="Pfam" id="PF03331">
    <property type="entry name" value="LpxC"/>
    <property type="match status" value="1"/>
</dbReference>
<dbReference type="InterPro" id="IPR004463">
    <property type="entry name" value="UDP-acyl_GlcNac_deAcase"/>
</dbReference>
<keyword evidence="7" id="KW-0479">Metal-binding</keyword>
<sequence>MISGHGLHTGAPSWVHLHPAEGGVRFRRGRQEIPASLEFVADTKRSTTLACGGYQVLTVEHLLAALHVRGWWRGLVIEVSADEVPILDGSAAPWLGLIDALGAPPPPPQGFVVSAPFTLQQGRTRCRVLPGEQRLCAEIDFDHPAIGRQRWCGPAEAFETLLPARTFGFLSELEGLRGAGLATAASLENAIVYGSDGPLTPLRVADEPVRHKALDALGDFYLLGRPLLGGLEVVRGSHGAHVHFARTMVREAMLLSLLPAAAGESGELP</sequence>
<dbReference type="InterPro" id="IPR020568">
    <property type="entry name" value="Ribosomal_Su5_D2-typ_SF"/>
</dbReference>
<dbReference type="EMBL" id="CADCWP010000002">
    <property type="protein sequence ID" value="CAA9552850.1"/>
    <property type="molecule type" value="Genomic_DNA"/>
</dbReference>
<dbReference type="InterPro" id="IPR015870">
    <property type="entry name" value="UDP-acyl_N-AcGlcN_deAcase_N"/>
</dbReference>
<evidence type="ECO:0000256" key="6">
    <source>
        <dbReference type="ARBA" id="ARBA00022556"/>
    </source>
</evidence>
<evidence type="ECO:0000256" key="5">
    <source>
        <dbReference type="ARBA" id="ARBA00022516"/>
    </source>
</evidence>
<keyword evidence="5" id="KW-0444">Lipid biosynthesis</keyword>
<proteinExistence type="predicted"/>
<evidence type="ECO:0000256" key="4">
    <source>
        <dbReference type="ARBA" id="ARBA00012745"/>
    </source>
</evidence>
<evidence type="ECO:0000256" key="8">
    <source>
        <dbReference type="ARBA" id="ARBA00022801"/>
    </source>
</evidence>
<comment type="catalytic activity">
    <reaction evidence="11">
        <text>a UDP-3-O-[(3R)-3-hydroxyacyl]-N-acetyl-alpha-D-glucosamine + H2O = a UDP-3-O-[(3R)-3-hydroxyacyl]-alpha-D-glucosamine + acetate</text>
        <dbReference type="Rhea" id="RHEA:67816"/>
        <dbReference type="ChEBI" id="CHEBI:15377"/>
        <dbReference type="ChEBI" id="CHEBI:30089"/>
        <dbReference type="ChEBI" id="CHEBI:137740"/>
        <dbReference type="ChEBI" id="CHEBI:173225"/>
        <dbReference type="EC" id="3.5.1.108"/>
    </reaction>
</comment>
<comment type="function">
    <text evidence="2">Catalyzes the hydrolysis of UDP-3-O-myristoyl-N-acetylglucosamine to form UDP-3-O-myristoylglucosamine and acetate, the committed step in lipid A biosynthesis.</text>
</comment>
<dbReference type="UniPathway" id="UPA00359">
    <property type="reaction ID" value="UER00478"/>
</dbReference>
<dbReference type="GO" id="GO:0046872">
    <property type="term" value="F:metal ion binding"/>
    <property type="evidence" value="ECO:0007669"/>
    <property type="project" value="UniProtKB-KW"/>
</dbReference>
<evidence type="ECO:0000256" key="11">
    <source>
        <dbReference type="ARBA" id="ARBA00024535"/>
    </source>
</evidence>
<dbReference type="AlphaFoldDB" id="A0A6J4UPE4"/>
<dbReference type="GO" id="GO:0009245">
    <property type="term" value="P:lipid A biosynthetic process"/>
    <property type="evidence" value="ECO:0007669"/>
    <property type="project" value="UniProtKB-KW"/>
</dbReference>
<comment type="pathway">
    <text evidence="3">Glycolipid biosynthesis; lipid IV(A) biosynthesis; lipid IV(A) from (3R)-3-hydroxytetradecanoyl-[acyl-carrier-protein] and UDP-N-acetyl-alpha-D-glucosamine: step 2/6.</text>
</comment>
<dbReference type="PANTHER" id="PTHR33694:SF1">
    <property type="entry name" value="UDP-3-O-ACYL-N-ACETYLGLUCOSAMINE DEACETYLASE 1, MITOCHONDRIAL-RELATED"/>
    <property type="match status" value="1"/>
</dbReference>
<keyword evidence="9" id="KW-0862">Zinc</keyword>
<dbReference type="PANTHER" id="PTHR33694">
    <property type="entry name" value="UDP-3-O-ACYL-N-ACETYLGLUCOSAMINE DEACETYLASE 1, MITOCHONDRIAL-RELATED"/>
    <property type="match status" value="1"/>
</dbReference>
<evidence type="ECO:0000256" key="3">
    <source>
        <dbReference type="ARBA" id="ARBA00005002"/>
    </source>
</evidence>
<evidence type="ECO:0000256" key="2">
    <source>
        <dbReference type="ARBA" id="ARBA00002923"/>
    </source>
</evidence>
<evidence type="ECO:0000256" key="1">
    <source>
        <dbReference type="ARBA" id="ARBA00001947"/>
    </source>
</evidence>
<dbReference type="Gene3D" id="3.30.230.20">
    <property type="entry name" value="lpxc deacetylase, domain 1"/>
    <property type="match status" value="1"/>
</dbReference>
<name>A0A6J4UPE4_9DEIN</name>
<dbReference type="InterPro" id="IPR011334">
    <property type="entry name" value="UDP-acyl_GlcNac_deAcase_C"/>
</dbReference>
<evidence type="ECO:0000313" key="12">
    <source>
        <dbReference type="EMBL" id="CAA9552850.1"/>
    </source>
</evidence>